<comment type="caution">
    <text evidence="1">The sequence shown here is derived from an EMBL/GenBank/DDBJ whole genome shotgun (WGS) entry which is preliminary data.</text>
</comment>
<organism evidence="1 2">
    <name type="scientific">Trifolium medium</name>
    <dbReference type="NCBI Taxonomy" id="97028"/>
    <lineage>
        <taxon>Eukaryota</taxon>
        <taxon>Viridiplantae</taxon>
        <taxon>Streptophyta</taxon>
        <taxon>Embryophyta</taxon>
        <taxon>Tracheophyta</taxon>
        <taxon>Spermatophyta</taxon>
        <taxon>Magnoliopsida</taxon>
        <taxon>eudicotyledons</taxon>
        <taxon>Gunneridae</taxon>
        <taxon>Pentapetalae</taxon>
        <taxon>rosids</taxon>
        <taxon>fabids</taxon>
        <taxon>Fabales</taxon>
        <taxon>Fabaceae</taxon>
        <taxon>Papilionoideae</taxon>
        <taxon>50 kb inversion clade</taxon>
        <taxon>NPAAA clade</taxon>
        <taxon>Hologalegina</taxon>
        <taxon>IRL clade</taxon>
        <taxon>Trifolieae</taxon>
        <taxon>Trifolium</taxon>
    </lineage>
</organism>
<reference evidence="1 2" key="1">
    <citation type="journal article" date="2018" name="Front. Plant Sci.">
        <title>Red Clover (Trifolium pratense) and Zigzag Clover (T. medium) - A Picture of Genomic Similarities and Differences.</title>
        <authorList>
            <person name="Dluhosova J."/>
            <person name="Istvanek J."/>
            <person name="Nedelnik J."/>
            <person name="Repkova J."/>
        </authorList>
    </citation>
    <scope>NUCLEOTIDE SEQUENCE [LARGE SCALE GENOMIC DNA]</scope>
    <source>
        <strain evidence="2">cv. 10/8</strain>
        <tissue evidence="1">Leaf</tissue>
    </source>
</reference>
<accession>A0A392T8A3</accession>
<protein>
    <submittedName>
        <fullName evidence="1">Uncharacterized protein</fullName>
    </submittedName>
</protein>
<evidence type="ECO:0000313" key="1">
    <source>
        <dbReference type="EMBL" id="MCI57042.1"/>
    </source>
</evidence>
<proteinExistence type="predicted"/>
<dbReference type="Proteomes" id="UP000265520">
    <property type="component" value="Unassembled WGS sequence"/>
</dbReference>
<feature type="non-terminal residue" evidence="1">
    <location>
        <position position="1"/>
    </location>
</feature>
<dbReference type="EMBL" id="LXQA010522548">
    <property type="protein sequence ID" value="MCI57042.1"/>
    <property type="molecule type" value="Genomic_DNA"/>
</dbReference>
<evidence type="ECO:0000313" key="2">
    <source>
        <dbReference type="Proteomes" id="UP000265520"/>
    </source>
</evidence>
<name>A0A392T8A3_9FABA</name>
<keyword evidence="2" id="KW-1185">Reference proteome</keyword>
<sequence length="17" mass="1921">IVLVEMEDVVVVLVVHE</sequence>
<dbReference type="AlphaFoldDB" id="A0A392T8A3"/>